<proteinExistence type="predicted"/>
<dbReference type="Gene3D" id="3.40.50.1820">
    <property type="entry name" value="alpha/beta hydrolase"/>
    <property type="match status" value="1"/>
</dbReference>
<dbReference type="RefSeq" id="WP_054341905.1">
    <property type="nucleotide sequence ID" value="NZ_FTOE01000017.1"/>
</dbReference>
<dbReference type="STRING" id="619304.SAMN05421760_11733"/>
<dbReference type="SUPFAM" id="SSF53474">
    <property type="entry name" value="alpha/beta-Hydrolases"/>
    <property type="match status" value="1"/>
</dbReference>
<gene>
    <name evidence="2" type="ORF">SAMN05421760_11733</name>
</gene>
<organism evidence="2 3">
    <name type="scientific">Neptunomonas antarctica</name>
    <dbReference type="NCBI Taxonomy" id="619304"/>
    <lineage>
        <taxon>Bacteria</taxon>
        <taxon>Pseudomonadati</taxon>
        <taxon>Pseudomonadota</taxon>
        <taxon>Gammaproteobacteria</taxon>
        <taxon>Oceanospirillales</taxon>
        <taxon>Oceanospirillaceae</taxon>
        <taxon>Neptunomonas</taxon>
    </lineage>
</organism>
<keyword evidence="2" id="KW-0378">Hydrolase</keyword>
<dbReference type="AlphaFoldDB" id="A0A1N7PNS6"/>
<feature type="domain" description="Serine aminopeptidase S33" evidence="1">
    <location>
        <begin position="63"/>
        <end position="272"/>
    </location>
</feature>
<protein>
    <submittedName>
        <fullName evidence="2">Lysophospholipase, alpha-beta hydrolase superfamily</fullName>
    </submittedName>
</protein>
<name>A0A1N7PNS6_9GAMM</name>
<sequence>MSIADTNINQSRAELLTDEHRGRLRDKLDIHHHLAKRESLRVGEFGVHCELYETEAENEYAPILIFLPGIGTYCELYADLLARFADNGFHTVGLDYPGHGYSAGERGQYTVDEVVQSVSSLIDILQSRYSGPVYLFGYSIGSLLAVAAAEKDERIKGIMCGTLLIPEIPPDSMHQMGWQWTWGMAQMFPSMKLPLKSLVDYEQLLAGHPAAKEFNHDHLMVFDYPLSTLSSLYSWRSEVNKRAFDFHAAIIHGTDDDVMSLGYSKRLVEALVHPFELIEVPGGHMQPWYHPERLSDTVSQWINADAVNSRSASEAEA</sequence>
<accession>A0A1N7PNS6</accession>
<dbReference type="PANTHER" id="PTHR11614">
    <property type="entry name" value="PHOSPHOLIPASE-RELATED"/>
    <property type="match status" value="1"/>
</dbReference>
<dbReference type="InterPro" id="IPR051044">
    <property type="entry name" value="MAG_DAG_Lipase"/>
</dbReference>
<dbReference type="GO" id="GO:0016787">
    <property type="term" value="F:hydrolase activity"/>
    <property type="evidence" value="ECO:0007669"/>
    <property type="project" value="UniProtKB-KW"/>
</dbReference>
<evidence type="ECO:0000259" key="1">
    <source>
        <dbReference type="Pfam" id="PF12146"/>
    </source>
</evidence>
<dbReference type="EMBL" id="FTOE01000017">
    <property type="protein sequence ID" value="SIT12241.1"/>
    <property type="molecule type" value="Genomic_DNA"/>
</dbReference>
<dbReference type="OrthoDB" id="5297561at2"/>
<dbReference type="Pfam" id="PF12146">
    <property type="entry name" value="Hydrolase_4"/>
    <property type="match status" value="1"/>
</dbReference>
<reference evidence="3" key="1">
    <citation type="submission" date="2017-01" db="EMBL/GenBank/DDBJ databases">
        <authorList>
            <person name="Varghese N."/>
            <person name="Submissions S."/>
        </authorList>
    </citation>
    <scope>NUCLEOTIDE SEQUENCE [LARGE SCALE GENOMIC DNA]</scope>
    <source>
        <strain evidence="3">DSM 22306</strain>
    </source>
</reference>
<evidence type="ECO:0000313" key="2">
    <source>
        <dbReference type="EMBL" id="SIT12241.1"/>
    </source>
</evidence>
<evidence type="ECO:0000313" key="3">
    <source>
        <dbReference type="Proteomes" id="UP000185999"/>
    </source>
</evidence>
<keyword evidence="3" id="KW-1185">Reference proteome</keyword>
<dbReference type="InterPro" id="IPR022742">
    <property type="entry name" value="Hydrolase_4"/>
</dbReference>
<dbReference type="Proteomes" id="UP000185999">
    <property type="component" value="Unassembled WGS sequence"/>
</dbReference>
<dbReference type="InterPro" id="IPR029058">
    <property type="entry name" value="AB_hydrolase_fold"/>
</dbReference>